<dbReference type="InterPro" id="IPR012340">
    <property type="entry name" value="NA-bd_OB-fold"/>
</dbReference>
<dbReference type="InterPro" id="IPR044136">
    <property type="entry name" value="Lys-tRNA-ligase_II_N"/>
</dbReference>
<evidence type="ECO:0000256" key="2">
    <source>
        <dbReference type="ARBA" id="ARBA00022741"/>
    </source>
</evidence>
<dbReference type="GeneID" id="90035791"/>
<feature type="region of interest" description="Disordered" evidence="6">
    <location>
        <begin position="489"/>
        <end position="510"/>
    </location>
</feature>
<dbReference type="InterPro" id="IPR045864">
    <property type="entry name" value="aa-tRNA-synth_II/BPL/LPL"/>
</dbReference>
<organism evidence="8 9">
    <name type="scientific">Myxozyma melibiosi</name>
    <dbReference type="NCBI Taxonomy" id="54550"/>
    <lineage>
        <taxon>Eukaryota</taxon>
        <taxon>Fungi</taxon>
        <taxon>Dikarya</taxon>
        <taxon>Ascomycota</taxon>
        <taxon>Saccharomycotina</taxon>
        <taxon>Lipomycetes</taxon>
        <taxon>Lipomycetales</taxon>
        <taxon>Lipomycetaceae</taxon>
        <taxon>Myxozyma</taxon>
    </lineage>
</organism>
<dbReference type="Pfam" id="PF00152">
    <property type="entry name" value="tRNA-synt_2"/>
    <property type="match status" value="1"/>
</dbReference>
<dbReference type="PANTHER" id="PTHR42918">
    <property type="entry name" value="LYSYL-TRNA SYNTHETASE"/>
    <property type="match status" value="1"/>
</dbReference>
<keyword evidence="1" id="KW-0436">Ligase</keyword>
<evidence type="ECO:0000256" key="1">
    <source>
        <dbReference type="ARBA" id="ARBA00022598"/>
    </source>
</evidence>
<dbReference type="InterPro" id="IPR018149">
    <property type="entry name" value="Lys-tRNA-synth_II_C"/>
</dbReference>
<evidence type="ECO:0000256" key="6">
    <source>
        <dbReference type="SAM" id="MobiDB-lite"/>
    </source>
</evidence>
<evidence type="ECO:0000259" key="7">
    <source>
        <dbReference type="PROSITE" id="PS50862"/>
    </source>
</evidence>
<sequence>MRLRRRIPLPSSARILLRHHLPVVPKFLFSSTPSSFKQKQKDAEIDYPARLQSLLAPSSPQMYPLIAEHSVRARQIRDVRAQYDNLSSEELQNIAAPSITVCGRIRSVRASGKNLVFLDIEQDESKIQGVYRRQGIEGDLDPAEFAKSWELLRRGDFISFTGHIARTKAGELSLRATDKVTLLSPCLHPLPLSLSANSRSHHRTVDFIINPRARETIRARAHVLAVLRQFLDERGFIEVQTPILSDSAGGATARPFKEKDTRKQLALRVAPELWLKRLLVGGFDRVYEVGPVFRNEGIDSTHNPEFTTCEFYMAFASLEQLVEMTEGLLREIVKRSCERSGMVREVVEASGVVFDQPFRRVDFVGEIERGIGCRLPDSVLSISGGADDAAALEFFEAVFNQHKIPIPSPLTVARYLDKLADHFLEPLLSSAKTPVFLLNFPESVSPLAKSTTTTSSKDGRTHNLARRFELYLNGKELVNAYEEENSPFAQRTKFAAQQRDREKGDAETPLPDEAYLKSMEWGLPPTGGWGMGIDRLVMFLTGQERIVEVLTFGGVKNVVGQE</sequence>
<evidence type="ECO:0000256" key="4">
    <source>
        <dbReference type="ARBA" id="ARBA00023146"/>
    </source>
</evidence>
<name>A0ABR1FEX7_9ASCO</name>
<evidence type="ECO:0000256" key="3">
    <source>
        <dbReference type="ARBA" id="ARBA00022840"/>
    </source>
</evidence>
<protein>
    <recommendedName>
        <fullName evidence="5">Lysyl-tRNA synthetase</fullName>
    </recommendedName>
</protein>
<keyword evidence="4" id="KW-0030">Aminoacyl-tRNA synthetase</keyword>
<dbReference type="SUPFAM" id="SSF50249">
    <property type="entry name" value="Nucleic acid-binding proteins"/>
    <property type="match status" value="1"/>
</dbReference>
<reference evidence="8 9" key="1">
    <citation type="submission" date="2024-03" db="EMBL/GenBank/DDBJ databases">
        <title>Genome-scale model development and genomic sequencing of the oleaginous clade Lipomyces.</title>
        <authorList>
            <consortium name="Lawrence Berkeley National Laboratory"/>
            <person name="Czajka J.J."/>
            <person name="Han Y."/>
            <person name="Kim J."/>
            <person name="Mondo S.J."/>
            <person name="Hofstad B.A."/>
            <person name="Robles A."/>
            <person name="Haridas S."/>
            <person name="Riley R."/>
            <person name="LaButti K."/>
            <person name="Pangilinan J."/>
            <person name="Andreopoulos W."/>
            <person name="Lipzen A."/>
            <person name="Yan J."/>
            <person name="Wang M."/>
            <person name="Ng V."/>
            <person name="Grigoriev I.V."/>
            <person name="Spatafora J.W."/>
            <person name="Magnuson J.K."/>
            <person name="Baker S.E."/>
            <person name="Pomraning K.R."/>
        </authorList>
    </citation>
    <scope>NUCLEOTIDE SEQUENCE [LARGE SCALE GENOMIC DNA]</scope>
    <source>
        <strain evidence="8 9">Phaff 52-87</strain>
    </source>
</reference>
<dbReference type="RefSeq" id="XP_064770606.1">
    <property type="nucleotide sequence ID" value="XM_064910279.1"/>
</dbReference>
<dbReference type="Gene3D" id="3.30.930.10">
    <property type="entry name" value="Bira Bifunctional Protein, Domain 2"/>
    <property type="match status" value="1"/>
</dbReference>
<evidence type="ECO:0000256" key="5">
    <source>
        <dbReference type="ARBA" id="ARBA00030563"/>
    </source>
</evidence>
<evidence type="ECO:0000313" key="9">
    <source>
        <dbReference type="Proteomes" id="UP001498771"/>
    </source>
</evidence>
<dbReference type="EMBL" id="JBBJBU010000001">
    <property type="protein sequence ID" value="KAK7207573.1"/>
    <property type="molecule type" value="Genomic_DNA"/>
</dbReference>
<dbReference type="Pfam" id="PF01336">
    <property type="entry name" value="tRNA_anti-codon"/>
    <property type="match status" value="1"/>
</dbReference>
<keyword evidence="9" id="KW-1185">Reference proteome</keyword>
<dbReference type="PRINTS" id="PR00982">
    <property type="entry name" value="TRNASYNTHLYS"/>
</dbReference>
<feature type="domain" description="Aminoacyl-transfer RNA synthetases class-II family profile" evidence="7">
    <location>
        <begin position="223"/>
        <end position="562"/>
    </location>
</feature>
<dbReference type="InterPro" id="IPR004364">
    <property type="entry name" value="Aa-tRNA-synt_II"/>
</dbReference>
<dbReference type="InterPro" id="IPR006195">
    <property type="entry name" value="aa-tRNA-synth_II"/>
</dbReference>
<dbReference type="PROSITE" id="PS50862">
    <property type="entry name" value="AA_TRNA_LIGASE_II"/>
    <property type="match status" value="1"/>
</dbReference>
<dbReference type="CDD" id="cd04322">
    <property type="entry name" value="LysRS_N"/>
    <property type="match status" value="1"/>
</dbReference>
<dbReference type="PANTHER" id="PTHR42918:SF5">
    <property type="entry name" value="LYSINE--TRNA LIGASE, MITOCHONDRIAL"/>
    <property type="match status" value="1"/>
</dbReference>
<keyword evidence="2" id="KW-0547">Nucleotide-binding</keyword>
<dbReference type="InterPro" id="IPR004365">
    <property type="entry name" value="NA-bd_OB_tRNA"/>
</dbReference>
<dbReference type="Gene3D" id="2.40.50.140">
    <property type="entry name" value="Nucleic acid-binding proteins"/>
    <property type="match status" value="1"/>
</dbReference>
<comment type="caution">
    <text evidence="8">The sequence shown here is derived from an EMBL/GenBank/DDBJ whole genome shotgun (WGS) entry which is preliminary data.</text>
</comment>
<dbReference type="Proteomes" id="UP001498771">
    <property type="component" value="Unassembled WGS sequence"/>
</dbReference>
<keyword evidence="3" id="KW-0067">ATP-binding</keyword>
<gene>
    <name evidence="8" type="ORF">BZA70DRAFT_233939</name>
</gene>
<accession>A0ABR1FEX7</accession>
<evidence type="ECO:0000313" key="8">
    <source>
        <dbReference type="EMBL" id="KAK7207573.1"/>
    </source>
</evidence>
<dbReference type="SUPFAM" id="SSF55681">
    <property type="entry name" value="Class II aaRS and biotin synthetases"/>
    <property type="match status" value="1"/>
</dbReference>
<proteinExistence type="predicted"/>